<feature type="transmembrane region" description="Helical" evidence="1">
    <location>
        <begin position="171"/>
        <end position="191"/>
    </location>
</feature>
<reference evidence="2 3" key="1">
    <citation type="submission" date="2023-07" db="EMBL/GenBank/DDBJ databases">
        <title>Sequencing the genomes of 1000 actinobacteria strains.</title>
        <authorList>
            <person name="Klenk H.-P."/>
        </authorList>
    </citation>
    <scope>NUCLEOTIDE SEQUENCE [LARGE SCALE GENOMIC DNA]</scope>
    <source>
        <strain evidence="2 3">DSM 20167</strain>
    </source>
</reference>
<sequence length="250" mass="26107">MKTTKGRPPIAGNRMALAGAVLYLLEWVAIFGSGLVGVEMIGGEIGASPQEVVATYAGSENGMALIAGWMCLVLTGRVLLLVGLRAGLRDSGRDHPLMGFAVSIMTISVALEIAITAIYAGAATLAADSSEQAVLALDRAGTALYPMVYGSAGLSVLCAAWCLSRSGLFPVALNVLGFIGGAGMVLIPFFAAPAFNAVLIVLGFIPLFVWVWMIWAGILFWRNAPSRAVEPVDAVNMSGGRRNRSKPPLL</sequence>
<feature type="transmembrane region" description="Helical" evidence="1">
    <location>
        <begin position="197"/>
        <end position="221"/>
    </location>
</feature>
<feature type="transmembrane region" description="Helical" evidence="1">
    <location>
        <begin position="96"/>
        <end position="123"/>
    </location>
</feature>
<evidence type="ECO:0008006" key="4">
    <source>
        <dbReference type="Google" id="ProtNLM"/>
    </source>
</evidence>
<comment type="caution">
    <text evidence="2">The sequence shown here is derived from an EMBL/GenBank/DDBJ whole genome shotgun (WGS) entry which is preliminary data.</text>
</comment>
<dbReference type="RefSeq" id="WP_302262799.1">
    <property type="nucleotide sequence ID" value="NZ_BAAAWO010000001.1"/>
</dbReference>
<evidence type="ECO:0000313" key="3">
    <source>
        <dbReference type="Proteomes" id="UP001183817"/>
    </source>
</evidence>
<evidence type="ECO:0000313" key="2">
    <source>
        <dbReference type="EMBL" id="MDR7357553.1"/>
    </source>
</evidence>
<feature type="transmembrane region" description="Helical" evidence="1">
    <location>
        <begin position="21"/>
        <end position="42"/>
    </location>
</feature>
<feature type="transmembrane region" description="Helical" evidence="1">
    <location>
        <begin position="62"/>
        <end position="84"/>
    </location>
</feature>
<evidence type="ECO:0000256" key="1">
    <source>
        <dbReference type="SAM" id="Phobius"/>
    </source>
</evidence>
<keyword evidence="3" id="KW-1185">Reference proteome</keyword>
<feature type="transmembrane region" description="Helical" evidence="1">
    <location>
        <begin position="143"/>
        <end position="164"/>
    </location>
</feature>
<name>A0ABU2BIL2_9MICC</name>
<gene>
    <name evidence="2" type="ORF">J2S64_001244</name>
</gene>
<keyword evidence="1" id="KW-0812">Transmembrane</keyword>
<protein>
    <recommendedName>
        <fullName evidence="4">DUF4386 domain-containing protein</fullName>
    </recommendedName>
</protein>
<dbReference type="EMBL" id="JAVDYI010000001">
    <property type="protein sequence ID" value="MDR7357553.1"/>
    <property type="molecule type" value="Genomic_DNA"/>
</dbReference>
<proteinExistence type="predicted"/>
<keyword evidence="1" id="KW-1133">Transmembrane helix</keyword>
<dbReference type="Proteomes" id="UP001183817">
    <property type="component" value="Unassembled WGS sequence"/>
</dbReference>
<organism evidence="2 3">
    <name type="scientific">Paeniglutamicibacter sulfureus</name>
    <dbReference type="NCBI Taxonomy" id="43666"/>
    <lineage>
        <taxon>Bacteria</taxon>
        <taxon>Bacillati</taxon>
        <taxon>Actinomycetota</taxon>
        <taxon>Actinomycetes</taxon>
        <taxon>Micrococcales</taxon>
        <taxon>Micrococcaceae</taxon>
        <taxon>Paeniglutamicibacter</taxon>
    </lineage>
</organism>
<accession>A0ABU2BIL2</accession>
<keyword evidence="1" id="KW-0472">Membrane</keyword>